<dbReference type="InParanoid" id="A0A0D1E126"/>
<sequence length="206" mass="22840">MGSTIGPQTPDTMRVQRLEPQPQYQQCRLARYQMAAPLVIHRLAAGGRNCAPQHRVVLTEITGQRMNFATTPLSTSVIRSTRIHDATMHSKRGDRASKKRASAVQCNGRARAIQRRRNAISLTKEQARILKIHLNAPGTCTSANSLDATNHDDQRSLGTTAPTCTRIKTSRTTELPFHTLALQSNLFLVTRTDGHAFHCPRSDHSV</sequence>
<dbReference type="VEuPathDB" id="FungiDB:UMAG_02410"/>
<evidence type="ECO:0000313" key="1">
    <source>
        <dbReference type="EMBL" id="KIS69894.1"/>
    </source>
</evidence>
<name>A0A0D1E126_MYCMD</name>
<dbReference type="GeneID" id="23563161"/>
<reference evidence="1 2" key="1">
    <citation type="journal article" date="2006" name="Nature">
        <title>Insights from the genome of the biotrophic fungal plant pathogen Ustilago maydis.</title>
        <authorList>
            <person name="Kamper J."/>
            <person name="Kahmann R."/>
            <person name="Bolker M."/>
            <person name="Ma L.J."/>
            <person name="Brefort T."/>
            <person name="Saville B.J."/>
            <person name="Banuett F."/>
            <person name="Kronstad J.W."/>
            <person name="Gold S.E."/>
            <person name="Muller O."/>
            <person name="Perlin M.H."/>
            <person name="Wosten H.A."/>
            <person name="de Vries R."/>
            <person name="Ruiz-Herrera J."/>
            <person name="Reynaga-Pena C.G."/>
            <person name="Snetselaar K."/>
            <person name="McCann M."/>
            <person name="Perez-Martin J."/>
            <person name="Feldbrugge M."/>
            <person name="Basse C.W."/>
            <person name="Steinberg G."/>
            <person name="Ibeas J.I."/>
            <person name="Holloman W."/>
            <person name="Guzman P."/>
            <person name="Farman M."/>
            <person name="Stajich J.E."/>
            <person name="Sentandreu R."/>
            <person name="Gonzalez-Prieto J.M."/>
            <person name="Kennell J.C."/>
            <person name="Molina L."/>
            <person name="Schirawski J."/>
            <person name="Mendoza-Mendoza A."/>
            <person name="Greilinger D."/>
            <person name="Munch K."/>
            <person name="Rossel N."/>
            <person name="Scherer M."/>
            <person name="Vranes M."/>
            <person name="Ladendorf O."/>
            <person name="Vincon V."/>
            <person name="Fuchs U."/>
            <person name="Sandrock B."/>
            <person name="Meng S."/>
            <person name="Ho E.C."/>
            <person name="Cahill M.J."/>
            <person name="Boyce K.J."/>
            <person name="Klose J."/>
            <person name="Klosterman S.J."/>
            <person name="Deelstra H.J."/>
            <person name="Ortiz-Castellanos L."/>
            <person name="Li W."/>
            <person name="Sanchez-Alonso P."/>
            <person name="Schreier P.H."/>
            <person name="Hauser-Hahn I."/>
            <person name="Vaupel M."/>
            <person name="Koopmann E."/>
            <person name="Friedrich G."/>
            <person name="Voss H."/>
            <person name="Schluter T."/>
            <person name="Margolis J."/>
            <person name="Platt D."/>
            <person name="Swimmer C."/>
            <person name="Gnirke A."/>
            <person name="Chen F."/>
            <person name="Vysotskaia V."/>
            <person name="Mannhaupt G."/>
            <person name="Guldener U."/>
            <person name="Munsterkotter M."/>
            <person name="Haase D."/>
            <person name="Oesterheld M."/>
            <person name="Mewes H.W."/>
            <person name="Mauceli E.W."/>
            <person name="DeCaprio D."/>
            <person name="Wade C.M."/>
            <person name="Butler J."/>
            <person name="Young S."/>
            <person name="Jaffe D.B."/>
            <person name="Calvo S."/>
            <person name="Nusbaum C."/>
            <person name="Galagan J."/>
            <person name="Birren B.W."/>
        </authorList>
    </citation>
    <scope>NUCLEOTIDE SEQUENCE [LARGE SCALE GENOMIC DNA]</scope>
    <source>
        <strain evidence="2">DSM 14603 / FGSC 9021 / UM521</strain>
    </source>
</reference>
<gene>
    <name evidence="1" type="ORF">UMAG_02410</name>
</gene>
<dbReference type="Proteomes" id="UP000000561">
    <property type="component" value="Chromosome 5"/>
</dbReference>
<dbReference type="OrthoDB" id="2556824at2759"/>
<protein>
    <submittedName>
        <fullName evidence="1">Uncharacterized protein</fullName>
    </submittedName>
</protein>
<evidence type="ECO:0000313" key="2">
    <source>
        <dbReference type="Proteomes" id="UP000000561"/>
    </source>
</evidence>
<accession>A0A0D1E126</accession>
<dbReference type="KEGG" id="uma:UMAG_02410"/>
<dbReference type="RefSeq" id="XP_011388702.1">
    <property type="nucleotide sequence ID" value="XM_011390400.1"/>
</dbReference>
<dbReference type="AlphaFoldDB" id="A0A0D1E126"/>
<dbReference type="eggNOG" id="ENOG502TKCS">
    <property type="taxonomic scope" value="Eukaryota"/>
</dbReference>
<organism evidence="1 2">
    <name type="scientific">Mycosarcoma maydis</name>
    <name type="common">Corn smut fungus</name>
    <name type="synonym">Ustilago maydis</name>
    <dbReference type="NCBI Taxonomy" id="5270"/>
    <lineage>
        <taxon>Eukaryota</taxon>
        <taxon>Fungi</taxon>
        <taxon>Dikarya</taxon>
        <taxon>Basidiomycota</taxon>
        <taxon>Ustilaginomycotina</taxon>
        <taxon>Ustilaginomycetes</taxon>
        <taxon>Ustilaginales</taxon>
        <taxon>Ustilaginaceae</taxon>
        <taxon>Mycosarcoma</taxon>
    </lineage>
</organism>
<keyword evidence="2" id="KW-1185">Reference proteome</keyword>
<proteinExistence type="predicted"/>
<dbReference type="EMBL" id="CM003144">
    <property type="protein sequence ID" value="KIS69894.1"/>
    <property type="molecule type" value="Genomic_DNA"/>
</dbReference>